<dbReference type="InterPro" id="IPR052016">
    <property type="entry name" value="Bact_Sigma-Reg"/>
</dbReference>
<protein>
    <submittedName>
        <fullName evidence="3">Serine/threonine-protein phosphatase</fullName>
    </submittedName>
</protein>
<dbReference type="PANTHER" id="PTHR43156">
    <property type="entry name" value="STAGE II SPORULATION PROTEIN E-RELATED"/>
    <property type="match status" value="1"/>
</dbReference>
<reference evidence="3" key="1">
    <citation type="submission" date="2021-07" db="EMBL/GenBank/DDBJ databases">
        <title>Complete genome sequence of Crassaminicella sp. 143-21, isolated from a deep-sea hydrothermal vent.</title>
        <authorList>
            <person name="Li X."/>
        </authorList>
    </citation>
    <scope>NUCLEOTIDE SEQUENCE</scope>
    <source>
        <strain evidence="3">143-21</strain>
    </source>
</reference>
<evidence type="ECO:0000259" key="2">
    <source>
        <dbReference type="SMART" id="SM00331"/>
    </source>
</evidence>
<gene>
    <name evidence="3" type="ORF">KVH43_06625</name>
</gene>
<evidence type="ECO:0000313" key="3">
    <source>
        <dbReference type="EMBL" id="QXM05079.1"/>
    </source>
</evidence>
<feature type="domain" description="PPM-type phosphatase" evidence="2">
    <location>
        <begin position="4"/>
        <end position="218"/>
    </location>
</feature>
<dbReference type="EMBL" id="CP078093">
    <property type="protein sequence ID" value="QXM05079.1"/>
    <property type="molecule type" value="Genomic_DNA"/>
</dbReference>
<evidence type="ECO:0000256" key="1">
    <source>
        <dbReference type="ARBA" id="ARBA00022801"/>
    </source>
</evidence>
<dbReference type="Proteomes" id="UP000886818">
    <property type="component" value="Chromosome"/>
</dbReference>
<name>A0ABX8R9B2_9CLOT</name>
<proteinExistence type="predicted"/>
<dbReference type="SMART" id="SM00331">
    <property type="entry name" value="PP2C_SIG"/>
    <property type="match status" value="1"/>
</dbReference>
<dbReference type="RefSeq" id="WP_218281779.1">
    <property type="nucleotide sequence ID" value="NZ_CP078093.1"/>
</dbReference>
<sequence length="389" mass="43299">MTYFIDVAFDSLNKYGEELCGDKVEIIRTEDSMIIVLADGLGSGVKANILATLTSKIAATMLMEGASIDETVDTIMNTLPVCSVRKIAYSTFTIIKINNDGEVYAVEYDNPPLFLIREDAYINIEKRSIPMNERFIKESNFTLRPGDTLTVVSDGVIHAGVGAILNLGWQWDNVKDHLTRISGKEKCAKNVTKNLIEVCQSLYDNKPGDDTTVVTVKFRKGEEIDMFTGPPKDKNDDPYVVKKFMQGEGKKVVCGGTAANIVARELKEELVVNMDFYDKDIPPTANIKGIDLVTEGVLTLCKVVEKIKKYINTSETNVAYRPKDKDGASRLTKMLIEDCTHLNLWVGRAVNPAHQNTGFPLDLTIKLKVVDELIELMEKLGKKVKVTYI</sequence>
<dbReference type="Pfam" id="PF07228">
    <property type="entry name" value="SpoIIE"/>
    <property type="match status" value="1"/>
</dbReference>
<organism evidence="3 4">
    <name type="scientific">Crassaminicella indica</name>
    <dbReference type="NCBI Taxonomy" id="2855394"/>
    <lineage>
        <taxon>Bacteria</taxon>
        <taxon>Bacillati</taxon>
        <taxon>Bacillota</taxon>
        <taxon>Clostridia</taxon>
        <taxon>Eubacteriales</taxon>
        <taxon>Clostridiaceae</taxon>
        <taxon>Crassaminicella</taxon>
    </lineage>
</organism>
<dbReference type="InterPro" id="IPR001932">
    <property type="entry name" value="PPM-type_phosphatase-like_dom"/>
</dbReference>
<evidence type="ECO:0000313" key="4">
    <source>
        <dbReference type="Proteomes" id="UP000886818"/>
    </source>
</evidence>
<keyword evidence="1" id="KW-0378">Hydrolase</keyword>
<keyword evidence="4" id="KW-1185">Reference proteome</keyword>
<dbReference type="PANTHER" id="PTHR43156:SF2">
    <property type="entry name" value="STAGE II SPORULATION PROTEIN E"/>
    <property type="match status" value="1"/>
</dbReference>
<accession>A0ABX8R9B2</accession>